<dbReference type="EMBL" id="JABTXY010000011">
    <property type="protein sequence ID" value="NYV40942.1"/>
    <property type="molecule type" value="Genomic_DNA"/>
</dbReference>
<dbReference type="AlphaFoldDB" id="A0A853H9V7"/>
<dbReference type="SMART" id="SM00634">
    <property type="entry name" value="BID_1"/>
    <property type="match status" value="1"/>
</dbReference>
<dbReference type="InterPro" id="IPR003344">
    <property type="entry name" value="Big_1_dom"/>
</dbReference>
<accession>A0A853H9V7</accession>
<proteinExistence type="inferred from homology"/>
<protein>
    <submittedName>
        <fullName evidence="3">Ig-like domain-containing protein</fullName>
    </submittedName>
</protein>
<evidence type="ECO:0000313" key="4">
    <source>
        <dbReference type="Proteomes" id="UP000548673"/>
    </source>
</evidence>
<dbReference type="Gene3D" id="2.60.40.10">
    <property type="entry name" value="Immunoglobulins"/>
    <property type="match status" value="2"/>
</dbReference>
<gene>
    <name evidence="3" type="ORF">HRR37_00665</name>
</gene>
<evidence type="ECO:0000256" key="1">
    <source>
        <dbReference type="ARBA" id="ARBA00010116"/>
    </source>
</evidence>
<dbReference type="GeneID" id="56729916"/>
<reference evidence="3 4" key="1">
    <citation type="submission" date="2020-05" db="EMBL/GenBank/DDBJ databases">
        <title>The draft genome of Cronobacter sakazakii strain 145005.</title>
        <authorList>
            <person name="Yang J."/>
            <person name="Liu L."/>
            <person name="Feng Y."/>
            <person name="Zong Z."/>
        </authorList>
    </citation>
    <scope>NUCLEOTIDE SEQUENCE [LARGE SCALE GENOMIC DNA]</scope>
    <source>
        <strain evidence="3 4">145005</strain>
    </source>
</reference>
<evidence type="ECO:0000313" key="3">
    <source>
        <dbReference type="EMBL" id="NYV40942.1"/>
    </source>
</evidence>
<evidence type="ECO:0000259" key="2">
    <source>
        <dbReference type="SMART" id="SM00634"/>
    </source>
</evidence>
<dbReference type="InterPro" id="IPR013783">
    <property type="entry name" value="Ig-like_fold"/>
</dbReference>
<sequence>MATYSVFTVTADKSALPSDGSLAATITAIIHDDTGAPAPDGTTVNWTVTAGGKLSAATSTTDASGAAIVEVTAIASGILTVTATTADDDTGKQTSIYASTALPAPTVSGATEADQYTLDYYDLQLGVQMVIPHYPNATAGDRITFWWGDYSHFTTLTDPSTQLPMVIDISLEIPPIYLEDGNYPVYYTAADAAGNTSYSSALPVVIANGGQTAPTLTKPVIPAGTDGYINIADAANGVSVEVSYPSMAAGDVITLYWPAVDSNSNPIMGASGSFSYTVSASDTSYTFIVSSALFFPNAGQGYQGSVDAYYTVLPAGASTVELSFDQSVNVDTVPPGFNA</sequence>
<dbReference type="RefSeq" id="WP_038860232.1">
    <property type="nucleotide sequence ID" value="NZ_CP027107.1"/>
</dbReference>
<name>A0A853H9V7_CROSK</name>
<dbReference type="InterPro" id="IPR008964">
    <property type="entry name" value="Invasin/intimin_cell_adhesion"/>
</dbReference>
<comment type="similarity">
    <text evidence="1">Belongs to the intimin/invasin family.</text>
</comment>
<dbReference type="SUPFAM" id="SSF49373">
    <property type="entry name" value="Invasin/intimin cell-adhesion fragments"/>
    <property type="match status" value="1"/>
</dbReference>
<organism evidence="3 4">
    <name type="scientific">Cronobacter sakazakii</name>
    <name type="common">Enterobacter sakazakii</name>
    <dbReference type="NCBI Taxonomy" id="28141"/>
    <lineage>
        <taxon>Bacteria</taxon>
        <taxon>Pseudomonadati</taxon>
        <taxon>Pseudomonadota</taxon>
        <taxon>Gammaproteobacteria</taxon>
        <taxon>Enterobacterales</taxon>
        <taxon>Enterobacteriaceae</taxon>
        <taxon>Cronobacter</taxon>
    </lineage>
</organism>
<comment type="caution">
    <text evidence="3">The sequence shown here is derived from an EMBL/GenBank/DDBJ whole genome shotgun (WGS) entry which is preliminary data.</text>
</comment>
<dbReference type="Pfam" id="PF02369">
    <property type="entry name" value="Big_1"/>
    <property type="match status" value="1"/>
</dbReference>
<feature type="domain" description="Big-1" evidence="2">
    <location>
        <begin position="5"/>
        <end position="95"/>
    </location>
</feature>
<dbReference type="Proteomes" id="UP000548673">
    <property type="component" value="Unassembled WGS sequence"/>
</dbReference>